<protein>
    <submittedName>
        <fullName evidence="2">Uncharacterized protein</fullName>
    </submittedName>
</protein>
<evidence type="ECO:0000313" key="3">
    <source>
        <dbReference type="Proteomes" id="UP000553632"/>
    </source>
</evidence>
<feature type="region of interest" description="Disordered" evidence="1">
    <location>
        <begin position="1"/>
        <end position="33"/>
    </location>
</feature>
<feature type="compositionally biased region" description="Polar residues" evidence="1">
    <location>
        <begin position="317"/>
        <end position="327"/>
    </location>
</feature>
<feature type="compositionally biased region" description="Polar residues" evidence="1">
    <location>
        <begin position="255"/>
        <end position="269"/>
    </location>
</feature>
<feature type="compositionally biased region" description="Basic and acidic residues" evidence="1">
    <location>
        <begin position="355"/>
        <end position="365"/>
    </location>
</feature>
<comment type="caution">
    <text evidence="2">The sequence shown here is derived from an EMBL/GenBank/DDBJ whole genome shotgun (WGS) entry which is preliminary data.</text>
</comment>
<dbReference type="EMBL" id="JABANO010025903">
    <property type="protein sequence ID" value="KAF4719460.1"/>
    <property type="molecule type" value="Genomic_DNA"/>
</dbReference>
<feature type="region of interest" description="Disordered" evidence="1">
    <location>
        <begin position="118"/>
        <end position="365"/>
    </location>
</feature>
<keyword evidence="3" id="KW-1185">Reference proteome</keyword>
<gene>
    <name evidence="2" type="ORF">FOZ63_022051</name>
</gene>
<evidence type="ECO:0000256" key="1">
    <source>
        <dbReference type="SAM" id="MobiDB-lite"/>
    </source>
</evidence>
<name>A0A7J6RIB1_PEROL</name>
<evidence type="ECO:0000313" key="2">
    <source>
        <dbReference type="EMBL" id="KAF4719460.1"/>
    </source>
</evidence>
<feature type="region of interest" description="Disordered" evidence="1">
    <location>
        <begin position="82"/>
        <end position="104"/>
    </location>
</feature>
<proteinExistence type="predicted"/>
<feature type="compositionally biased region" description="Basic and acidic residues" evidence="1">
    <location>
        <begin position="278"/>
        <end position="295"/>
    </location>
</feature>
<dbReference type="AlphaFoldDB" id="A0A7J6RIB1"/>
<sequence>MSIRGPFPTSRSGSRAGAGRLTAGSPTKSYDPTAWAEKKRVAVARAEKLKVERRKAKEAAVSRKKVVGEEETLMEVHDNVNYNPLSYVDNGNARKEEDAGGTLRGESEFLRTKAVEAYLKQEEGTEEVPEDGEKTGPMQWEWIGPPQAEGQYGSERRTLLVTRPAEGGENGGVGEEGKSTATPAELRDSDAVGGGVLDGSAAEQQQQQPADPLPTSLAEKLSRRREAPAGRQPKSGSGRPRLVEGRGPPEGHPLQTRSSKPGLLNSSSGRVRGAAVAEAKRSGKSSEVKTVERRVGGKAAPPTRRPPPPPKARDGVNSASTQATTASGDARVPRKGSSCSVEGSRRKRTVAAAKAVREEDPSETREALARARWLMYTGYVFHNRVFYRGE</sequence>
<accession>A0A7J6RIB1</accession>
<dbReference type="Proteomes" id="UP000553632">
    <property type="component" value="Unassembled WGS sequence"/>
</dbReference>
<organism evidence="2 3">
    <name type="scientific">Perkinsus olseni</name>
    <name type="common">Perkinsus atlanticus</name>
    <dbReference type="NCBI Taxonomy" id="32597"/>
    <lineage>
        <taxon>Eukaryota</taxon>
        <taxon>Sar</taxon>
        <taxon>Alveolata</taxon>
        <taxon>Perkinsozoa</taxon>
        <taxon>Perkinsea</taxon>
        <taxon>Perkinsida</taxon>
        <taxon>Perkinsidae</taxon>
        <taxon>Perkinsus</taxon>
    </lineage>
</organism>
<reference evidence="2 3" key="1">
    <citation type="submission" date="2020-04" db="EMBL/GenBank/DDBJ databases">
        <title>Perkinsus olseni comparative genomics.</title>
        <authorList>
            <person name="Bogema D.R."/>
        </authorList>
    </citation>
    <scope>NUCLEOTIDE SEQUENCE [LARGE SCALE GENOMIC DNA]</scope>
    <source>
        <strain evidence="2 3">ATCC PRA-207</strain>
    </source>
</reference>